<evidence type="ECO:0000313" key="1">
    <source>
        <dbReference type="EMBL" id="KMS80628.1"/>
    </source>
</evidence>
<name>A0ABR5I2F7_STRLW</name>
<keyword evidence="2" id="KW-1185">Reference proteome</keyword>
<dbReference type="Proteomes" id="UP000037274">
    <property type="component" value="Unassembled WGS sequence"/>
</dbReference>
<reference evidence="1 2" key="1">
    <citation type="submission" date="2015-06" db="EMBL/GenBank/DDBJ databases">
        <title>Draft genome sequence of Streptomyces leeuwenhoekii C58, which produces the novel lasso peptide, chaxapeptin.</title>
        <authorList>
            <person name="Yi Y."/>
            <person name="Hai D."/>
            <person name="Jaspars M."/>
            <person name="Sheng H."/>
            <person name="Rateb M.E."/>
            <person name="Bull A."/>
            <person name="Goodfellow M."/>
            <person name="Asenjo J.A."/>
            <person name="Ebel R."/>
        </authorList>
    </citation>
    <scope>NUCLEOTIDE SEQUENCE [LARGE SCALE GENOMIC DNA]</scope>
    <source>
        <strain evidence="1 2">C58</strain>
    </source>
</reference>
<gene>
    <name evidence="1" type="ORF">ACH49_06610</name>
</gene>
<protein>
    <submittedName>
        <fullName evidence="1">Uncharacterized protein</fullName>
    </submittedName>
</protein>
<organism evidence="1 2">
    <name type="scientific">Streptomyces leeuwenhoekii</name>
    <dbReference type="NCBI Taxonomy" id="1437453"/>
    <lineage>
        <taxon>Bacteria</taxon>
        <taxon>Bacillati</taxon>
        <taxon>Actinomycetota</taxon>
        <taxon>Actinomycetes</taxon>
        <taxon>Kitasatosporales</taxon>
        <taxon>Streptomycetaceae</taxon>
        <taxon>Streptomyces</taxon>
    </lineage>
</organism>
<comment type="caution">
    <text evidence="1">The sequence shown here is derived from an EMBL/GenBank/DDBJ whole genome shotgun (WGS) entry which is preliminary data.</text>
</comment>
<proteinExistence type="predicted"/>
<dbReference type="EMBL" id="LFEH01000018">
    <property type="protein sequence ID" value="KMS80628.1"/>
    <property type="molecule type" value="Genomic_DNA"/>
</dbReference>
<evidence type="ECO:0000313" key="2">
    <source>
        <dbReference type="Proteomes" id="UP000037274"/>
    </source>
</evidence>
<sequence>MRRAGQELSRSPPRGPLRFAPGDAAVVPRIAFLPFGAWAFSGACAGCASHPGLRHGPGLHTGTHAPSVLWRRTTVSTCCPQEGQTCFLPSMDPA</sequence>
<accession>A0ABR5I2F7</accession>